<dbReference type="OrthoDB" id="6049021at2"/>
<keyword evidence="12" id="KW-0282">Flagellum</keyword>
<comment type="subcellular location">
    <subcellularLocation>
        <location evidence="1">Cell membrane</location>
        <topology evidence="1">Peripheral membrane protein</topology>
        <orientation evidence="1">Cytoplasmic side</orientation>
    </subcellularLocation>
</comment>
<dbReference type="Pfam" id="PF02050">
    <property type="entry name" value="FliJ"/>
    <property type="match status" value="1"/>
</dbReference>
<evidence type="ECO:0000256" key="10">
    <source>
        <dbReference type="ARBA" id="ARBA00023225"/>
    </source>
</evidence>
<evidence type="ECO:0000256" key="3">
    <source>
        <dbReference type="ARBA" id="ARBA00020392"/>
    </source>
</evidence>
<dbReference type="GO" id="GO:0015031">
    <property type="term" value="P:protein transport"/>
    <property type="evidence" value="ECO:0007669"/>
    <property type="project" value="UniProtKB-KW"/>
</dbReference>
<dbReference type="PANTHER" id="PTHR38786:SF1">
    <property type="entry name" value="FLAGELLAR FLIJ PROTEIN"/>
    <property type="match status" value="1"/>
</dbReference>
<dbReference type="PANTHER" id="PTHR38786">
    <property type="entry name" value="FLAGELLAR FLIJ PROTEIN"/>
    <property type="match status" value="1"/>
</dbReference>
<evidence type="ECO:0000256" key="6">
    <source>
        <dbReference type="ARBA" id="ARBA00022500"/>
    </source>
</evidence>
<dbReference type="RefSeq" id="WP_054660815.1">
    <property type="nucleotide sequence ID" value="NZ_BAZI01000537.1"/>
</dbReference>
<evidence type="ECO:0000256" key="2">
    <source>
        <dbReference type="ARBA" id="ARBA00010004"/>
    </source>
</evidence>
<dbReference type="AlphaFoldDB" id="A0A0R0A302"/>
<organism evidence="12 13">
    <name type="scientific">Stenotrophomonas pictorum JCM 9942</name>
    <dbReference type="NCBI Taxonomy" id="1236960"/>
    <lineage>
        <taxon>Bacteria</taxon>
        <taxon>Pseudomonadati</taxon>
        <taxon>Pseudomonadota</taxon>
        <taxon>Gammaproteobacteria</taxon>
        <taxon>Lysobacterales</taxon>
        <taxon>Lysobacteraceae</taxon>
        <taxon>Stenotrophomonas</taxon>
    </lineage>
</organism>
<accession>A0A0R0A302</accession>
<keyword evidence="4" id="KW-0813">Transport</keyword>
<evidence type="ECO:0000313" key="12">
    <source>
        <dbReference type="EMBL" id="KRG39453.1"/>
    </source>
</evidence>
<evidence type="ECO:0000256" key="9">
    <source>
        <dbReference type="ARBA" id="ARBA00023136"/>
    </source>
</evidence>
<dbReference type="GO" id="GO:0044781">
    <property type="term" value="P:bacterial-type flagellum organization"/>
    <property type="evidence" value="ECO:0007669"/>
    <property type="project" value="UniProtKB-KW"/>
</dbReference>
<evidence type="ECO:0000313" key="13">
    <source>
        <dbReference type="Proteomes" id="UP000050836"/>
    </source>
</evidence>
<proteinExistence type="inferred from homology"/>
<protein>
    <recommendedName>
        <fullName evidence="3">Flagellar FliJ protein</fullName>
    </recommendedName>
</protein>
<keyword evidence="13" id="KW-1185">Reference proteome</keyword>
<keyword evidence="12" id="KW-0969">Cilium</keyword>
<evidence type="ECO:0000256" key="8">
    <source>
        <dbReference type="ARBA" id="ARBA00022927"/>
    </source>
</evidence>
<keyword evidence="9" id="KW-0472">Membrane</keyword>
<dbReference type="GO" id="GO:0009288">
    <property type="term" value="C:bacterial-type flagellum"/>
    <property type="evidence" value="ECO:0007669"/>
    <property type="project" value="InterPro"/>
</dbReference>
<gene>
    <name evidence="12" type="ORF">ARC78_01670</name>
</gene>
<feature type="region of interest" description="Disordered" evidence="11">
    <location>
        <begin position="115"/>
        <end position="150"/>
    </location>
</feature>
<dbReference type="InterPro" id="IPR052570">
    <property type="entry name" value="FliJ"/>
</dbReference>
<reference evidence="12 13" key="1">
    <citation type="submission" date="2015-10" db="EMBL/GenBank/DDBJ databases">
        <title>Genome sequencing and analysis of members of genus Stenotrophomonas.</title>
        <authorList>
            <person name="Patil P.P."/>
            <person name="Midha S."/>
            <person name="Patil P.B."/>
        </authorList>
    </citation>
    <scope>NUCLEOTIDE SEQUENCE [LARGE SCALE GENOMIC DNA]</scope>
    <source>
        <strain evidence="12 13">JCM 9942</strain>
    </source>
</reference>
<keyword evidence="6" id="KW-0145">Chemotaxis</keyword>
<keyword evidence="5" id="KW-1003">Cell membrane</keyword>
<evidence type="ECO:0000256" key="5">
    <source>
        <dbReference type="ARBA" id="ARBA00022475"/>
    </source>
</evidence>
<feature type="compositionally biased region" description="Basic and acidic residues" evidence="11">
    <location>
        <begin position="116"/>
        <end position="135"/>
    </location>
</feature>
<dbReference type="GO" id="GO:0006935">
    <property type="term" value="P:chemotaxis"/>
    <property type="evidence" value="ECO:0007669"/>
    <property type="project" value="UniProtKB-KW"/>
</dbReference>
<dbReference type="GO" id="GO:0071973">
    <property type="term" value="P:bacterial-type flagellum-dependent cell motility"/>
    <property type="evidence" value="ECO:0007669"/>
    <property type="project" value="InterPro"/>
</dbReference>
<dbReference type="InterPro" id="IPR053716">
    <property type="entry name" value="Flag_assembly_chemotaxis_eff"/>
</dbReference>
<sequence>MSPSRRLDPLLRHAQDREDEVAKALAERQKTLEMHQSRLSELRQYADEYANAQMAATSASQLMNRRAFLDRLDNAVQTQSKTVDSNREHVDAERARLLLASRDKQVLEQLAASYRAQEKQVAERRDQREMDDLGARRARLAKRTDDGEPA</sequence>
<keyword evidence="8" id="KW-0653">Protein transport</keyword>
<dbReference type="InterPro" id="IPR012823">
    <property type="entry name" value="Flagell_FliJ"/>
</dbReference>
<dbReference type="NCBIfam" id="TIGR02473">
    <property type="entry name" value="flagell_FliJ"/>
    <property type="match status" value="1"/>
</dbReference>
<dbReference type="GO" id="GO:0005886">
    <property type="term" value="C:plasma membrane"/>
    <property type="evidence" value="ECO:0007669"/>
    <property type="project" value="UniProtKB-SubCell"/>
</dbReference>
<dbReference type="EMBL" id="LLXS01000045">
    <property type="protein sequence ID" value="KRG39453.1"/>
    <property type="molecule type" value="Genomic_DNA"/>
</dbReference>
<evidence type="ECO:0000256" key="1">
    <source>
        <dbReference type="ARBA" id="ARBA00004413"/>
    </source>
</evidence>
<keyword evidence="10" id="KW-1006">Bacterial flagellum protein export</keyword>
<evidence type="ECO:0000256" key="4">
    <source>
        <dbReference type="ARBA" id="ARBA00022448"/>
    </source>
</evidence>
<comment type="similarity">
    <text evidence="2">Belongs to the FliJ family.</text>
</comment>
<dbReference type="Gene3D" id="1.10.287.1700">
    <property type="match status" value="1"/>
</dbReference>
<comment type="caution">
    <text evidence="12">The sequence shown here is derived from an EMBL/GenBank/DDBJ whole genome shotgun (WGS) entry which is preliminary data.</text>
</comment>
<name>A0A0R0A302_9GAMM</name>
<keyword evidence="12" id="KW-0966">Cell projection</keyword>
<dbReference type="Proteomes" id="UP000050836">
    <property type="component" value="Unassembled WGS sequence"/>
</dbReference>
<evidence type="ECO:0000256" key="11">
    <source>
        <dbReference type="SAM" id="MobiDB-lite"/>
    </source>
</evidence>
<keyword evidence="7" id="KW-1005">Bacterial flagellum biogenesis</keyword>
<evidence type="ECO:0000256" key="7">
    <source>
        <dbReference type="ARBA" id="ARBA00022795"/>
    </source>
</evidence>